<dbReference type="InterPro" id="IPR003165">
    <property type="entry name" value="Piwi"/>
</dbReference>
<dbReference type="Gene3D" id="3.30.420.10">
    <property type="entry name" value="Ribonuclease H-like superfamily/Ribonuclease H"/>
    <property type="match status" value="1"/>
</dbReference>
<dbReference type="GO" id="GO:0003723">
    <property type="term" value="F:RNA binding"/>
    <property type="evidence" value="ECO:0007669"/>
    <property type="project" value="InterPro"/>
</dbReference>
<accession>A0A5C2S2H8</accession>
<dbReference type="Pfam" id="PF02171">
    <property type="entry name" value="Piwi"/>
    <property type="match status" value="1"/>
</dbReference>
<dbReference type="InterPro" id="IPR032473">
    <property type="entry name" value="Argonaute_Mid_dom"/>
</dbReference>
<dbReference type="Pfam" id="PF16486">
    <property type="entry name" value="ArgoN"/>
    <property type="match status" value="1"/>
</dbReference>
<evidence type="ECO:0000313" key="4">
    <source>
        <dbReference type="EMBL" id="RPD57765.1"/>
    </source>
</evidence>
<dbReference type="Pfam" id="PF16487">
    <property type="entry name" value="ArgoMid"/>
    <property type="match status" value="1"/>
</dbReference>
<protein>
    <submittedName>
        <fullName evidence="4">Argonaute-like protein</fullName>
    </submittedName>
</protein>
<feature type="domain" description="Piwi" evidence="3">
    <location>
        <begin position="633"/>
        <end position="939"/>
    </location>
</feature>
<dbReference type="Gene3D" id="3.40.50.2300">
    <property type="match status" value="1"/>
</dbReference>
<dbReference type="InterPro" id="IPR036085">
    <property type="entry name" value="PAZ_dom_sf"/>
</dbReference>
<feature type="compositionally biased region" description="Low complexity" evidence="1">
    <location>
        <begin position="31"/>
        <end position="40"/>
    </location>
</feature>
<feature type="region of interest" description="Disordered" evidence="1">
    <location>
        <begin position="1"/>
        <end position="98"/>
    </location>
</feature>
<name>A0A5C2S2H8_9APHY</name>
<dbReference type="PANTHER" id="PTHR22891">
    <property type="entry name" value="EUKARYOTIC TRANSLATION INITIATION FACTOR 2C"/>
    <property type="match status" value="1"/>
</dbReference>
<dbReference type="PROSITE" id="PS50822">
    <property type="entry name" value="PIWI"/>
    <property type="match status" value="1"/>
</dbReference>
<evidence type="ECO:0000313" key="5">
    <source>
        <dbReference type="Proteomes" id="UP000313359"/>
    </source>
</evidence>
<gene>
    <name evidence="4" type="ORF">L227DRAFT_655319</name>
</gene>
<dbReference type="Pfam" id="PF02170">
    <property type="entry name" value="PAZ"/>
    <property type="match status" value="1"/>
</dbReference>
<dbReference type="Gene3D" id="2.170.260.10">
    <property type="entry name" value="paz domain"/>
    <property type="match status" value="1"/>
</dbReference>
<dbReference type="InterPro" id="IPR032474">
    <property type="entry name" value="Argonaute_N"/>
</dbReference>
<dbReference type="SMART" id="SM00950">
    <property type="entry name" value="Piwi"/>
    <property type="match status" value="1"/>
</dbReference>
<dbReference type="SMART" id="SM01163">
    <property type="entry name" value="DUF1785"/>
    <property type="match status" value="1"/>
</dbReference>
<dbReference type="EMBL" id="ML122279">
    <property type="protein sequence ID" value="RPD57765.1"/>
    <property type="molecule type" value="Genomic_DNA"/>
</dbReference>
<dbReference type="InterPro" id="IPR003100">
    <property type="entry name" value="PAZ_dom"/>
</dbReference>
<organism evidence="4 5">
    <name type="scientific">Lentinus tigrinus ALCF2SS1-6</name>
    <dbReference type="NCBI Taxonomy" id="1328759"/>
    <lineage>
        <taxon>Eukaryota</taxon>
        <taxon>Fungi</taxon>
        <taxon>Dikarya</taxon>
        <taxon>Basidiomycota</taxon>
        <taxon>Agaricomycotina</taxon>
        <taxon>Agaricomycetes</taxon>
        <taxon>Polyporales</taxon>
        <taxon>Polyporaceae</taxon>
        <taxon>Lentinus</taxon>
    </lineage>
</organism>
<dbReference type="InterPro" id="IPR014811">
    <property type="entry name" value="ArgoL1"/>
</dbReference>
<dbReference type="SUPFAM" id="SSF101690">
    <property type="entry name" value="PAZ domain"/>
    <property type="match status" value="1"/>
</dbReference>
<dbReference type="InterPro" id="IPR036397">
    <property type="entry name" value="RNaseH_sf"/>
</dbReference>
<keyword evidence="5" id="KW-1185">Reference proteome</keyword>
<dbReference type="PROSITE" id="PS50821">
    <property type="entry name" value="PAZ"/>
    <property type="match status" value="1"/>
</dbReference>
<dbReference type="SUPFAM" id="SSF53098">
    <property type="entry name" value="Ribonuclease H-like"/>
    <property type="match status" value="1"/>
</dbReference>
<sequence>MPPRAPSGNVPGDRGRGAPRGRGARGGARGGPPSSTPSGRGARGGPPSAGGPPPSFRGAPPGRGRGRGQAGAPSVPSQTTSAIGAAPARPPDAPGITRALPDARAHITTIGVKRTAFGTSGRSLNVYTNHFVTSTPEGSVYHYDVGTVIDSENKTLPARLNMEIIRRLQTVAAPDVFTPPAVYDGRKNMFAPRQLPLGPDDTREFTFPLTDTPASSQAPAAEGERRRGPKMHKVKLTLVNTINTEVLRRFVAGKQSHDNDVLTAITALNVVIRMQPSLDYPFNVRSFFTNRETKDIGGGIVLWRGYFQSVRPAINRLLINVDITTGFMYKPGSIIDLALDFLSRQRDPNMLAPTRGFPERERLRLQRFLSGVRIHVQIPGQAPAGPTSRNPRPVAKLTPAGANQLSFTNREGRTVTVAQYFRTVHNYTLRFPDIVCVQLGSGAQIPMECCVVPEGQFMRKQVPPDKVTDVLSFAAKSPPERLNSIREGLRTLAYGQSEYVREFGMQVEETAGPMTVQARVLAAPTLRYSSESKQPTIQPRDGEWNLIDKKFYQPATINRWVVVIYERQQRFRPEMAREMVSGFVPMFRATGMQIRETDPIISYQHSAGRIADQLREVGRQCFEKNGKQGGPELIVVVLPDNSADMYHAVKHFGDITQGVATQCLSSMKCSRARPQYYANVCLKINVKMGGINAVPEARSVPALTDPHNPTIVMGADVIHPAPGTQGRPSFTSLVGSVDSDTSKYVAECRVQTGRVEMIQDLQNMAEGVLNLYKSYRTGKERKPFNLKRIIFYRDGVSEGEFRKVIEQELPQLKAACVTLGIQPKITMLVVGKRHHVRFFPRNTQEADPSGNCPAGTIVDSDITHPTEFDFYLQSHSGLKRGRQAPAGPTSRSAHYNVLYDENNFTPDSLQALSYALCHVYARATRSVSIPAPVYYADIVCARAKLHYVPGGQDLSESGATQLSTTEADRQMETFRTGFKPVHEHTRYLMYFS</sequence>
<dbReference type="InterPro" id="IPR045246">
    <property type="entry name" value="Piwi_ago-like"/>
</dbReference>
<dbReference type="OrthoDB" id="10252740at2759"/>
<dbReference type="InterPro" id="IPR032472">
    <property type="entry name" value="ArgoL2"/>
</dbReference>
<dbReference type="InterPro" id="IPR012337">
    <property type="entry name" value="RNaseH-like_sf"/>
</dbReference>
<dbReference type="CDD" id="cd04657">
    <property type="entry name" value="Piwi_ago-like"/>
    <property type="match status" value="1"/>
</dbReference>
<dbReference type="STRING" id="1328759.A0A5C2S2H8"/>
<evidence type="ECO:0000259" key="2">
    <source>
        <dbReference type="PROSITE" id="PS50821"/>
    </source>
</evidence>
<dbReference type="Pfam" id="PF08699">
    <property type="entry name" value="ArgoL1"/>
    <property type="match status" value="1"/>
</dbReference>
<dbReference type="Pfam" id="PF16488">
    <property type="entry name" value="ArgoL2"/>
    <property type="match status" value="1"/>
</dbReference>
<evidence type="ECO:0000256" key="1">
    <source>
        <dbReference type="SAM" id="MobiDB-lite"/>
    </source>
</evidence>
<dbReference type="AlphaFoldDB" id="A0A5C2S2H8"/>
<evidence type="ECO:0000259" key="3">
    <source>
        <dbReference type="PROSITE" id="PS50822"/>
    </source>
</evidence>
<feature type="domain" description="PAZ" evidence="2">
    <location>
        <begin position="337"/>
        <end position="454"/>
    </location>
</feature>
<proteinExistence type="predicted"/>
<reference evidence="4" key="1">
    <citation type="journal article" date="2018" name="Genome Biol. Evol.">
        <title>Genomics and development of Lentinus tigrinus, a white-rot wood-decaying mushroom with dimorphic fruiting bodies.</title>
        <authorList>
            <person name="Wu B."/>
            <person name="Xu Z."/>
            <person name="Knudson A."/>
            <person name="Carlson A."/>
            <person name="Chen N."/>
            <person name="Kovaka S."/>
            <person name="LaButti K."/>
            <person name="Lipzen A."/>
            <person name="Pennachio C."/>
            <person name="Riley R."/>
            <person name="Schakwitz W."/>
            <person name="Umezawa K."/>
            <person name="Ohm R.A."/>
            <person name="Grigoriev I.V."/>
            <person name="Nagy L.G."/>
            <person name="Gibbons J."/>
            <person name="Hibbett D."/>
        </authorList>
    </citation>
    <scope>NUCLEOTIDE SEQUENCE [LARGE SCALE GENOMIC DNA]</scope>
    <source>
        <strain evidence="4">ALCF2SS1-6</strain>
    </source>
</reference>
<dbReference type="CDD" id="cd02846">
    <property type="entry name" value="PAZ_argonaute_like"/>
    <property type="match status" value="1"/>
</dbReference>
<dbReference type="Proteomes" id="UP000313359">
    <property type="component" value="Unassembled WGS sequence"/>
</dbReference>